<keyword evidence="3" id="KW-1185">Reference proteome</keyword>
<name>A0ABS4REA6_9BACI</name>
<sequence length="35" mass="4211">MRLKKLKKESKYPIGELNETKKDEKGKQVSHRRVQ</sequence>
<protein>
    <submittedName>
        <fullName evidence="2">Uncharacterized protein</fullName>
    </submittedName>
</protein>
<reference evidence="2 3" key="1">
    <citation type="submission" date="2021-03" db="EMBL/GenBank/DDBJ databases">
        <title>Genomic Encyclopedia of Type Strains, Phase IV (KMG-IV): sequencing the most valuable type-strain genomes for metagenomic binning, comparative biology and taxonomic classification.</title>
        <authorList>
            <person name="Goeker M."/>
        </authorList>
    </citation>
    <scope>NUCLEOTIDE SEQUENCE [LARGE SCALE GENOMIC DNA]</scope>
    <source>
        <strain evidence="2 3">DSM 26675</strain>
    </source>
</reference>
<dbReference type="Proteomes" id="UP001519293">
    <property type="component" value="Unassembled WGS sequence"/>
</dbReference>
<feature type="compositionally biased region" description="Basic and acidic residues" evidence="1">
    <location>
        <begin position="18"/>
        <end position="27"/>
    </location>
</feature>
<proteinExistence type="predicted"/>
<organism evidence="2 3">
    <name type="scientific">Cytobacillus eiseniae</name>
    <dbReference type="NCBI Taxonomy" id="762947"/>
    <lineage>
        <taxon>Bacteria</taxon>
        <taxon>Bacillati</taxon>
        <taxon>Bacillota</taxon>
        <taxon>Bacilli</taxon>
        <taxon>Bacillales</taxon>
        <taxon>Bacillaceae</taxon>
        <taxon>Cytobacillus</taxon>
    </lineage>
</organism>
<evidence type="ECO:0000313" key="3">
    <source>
        <dbReference type="Proteomes" id="UP001519293"/>
    </source>
</evidence>
<evidence type="ECO:0000313" key="2">
    <source>
        <dbReference type="EMBL" id="MBP2240644.1"/>
    </source>
</evidence>
<accession>A0ABS4REA6</accession>
<evidence type="ECO:0000256" key="1">
    <source>
        <dbReference type="SAM" id="MobiDB-lite"/>
    </source>
</evidence>
<gene>
    <name evidence="2" type="ORF">J2Z40_001201</name>
</gene>
<dbReference type="EMBL" id="JAGIKZ010000004">
    <property type="protein sequence ID" value="MBP2240644.1"/>
    <property type="molecule type" value="Genomic_DNA"/>
</dbReference>
<comment type="caution">
    <text evidence="2">The sequence shown here is derived from an EMBL/GenBank/DDBJ whole genome shotgun (WGS) entry which is preliminary data.</text>
</comment>
<feature type="region of interest" description="Disordered" evidence="1">
    <location>
        <begin position="1"/>
        <end position="35"/>
    </location>
</feature>